<dbReference type="CDD" id="cd00085">
    <property type="entry name" value="HNHc"/>
    <property type="match status" value="1"/>
</dbReference>
<dbReference type="InterPro" id="IPR003870">
    <property type="entry name" value="DUF222"/>
</dbReference>
<feature type="region of interest" description="Disordered" evidence="1">
    <location>
        <begin position="572"/>
        <end position="605"/>
    </location>
</feature>
<accession>A0A7J5B1I6</accession>
<comment type="caution">
    <text evidence="3">The sequence shown here is derived from an EMBL/GenBank/DDBJ whole genome shotgun (WGS) entry which is preliminary data.</text>
</comment>
<reference evidence="3 4" key="1">
    <citation type="submission" date="2019-09" db="EMBL/GenBank/DDBJ databases">
        <title>Phylogeny of genus Pseudoclavibacter and closely related genus.</title>
        <authorList>
            <person name="Li Y."/>
        </authorList>
    </citation>
    <scope>NUCLEOTIDE SEQUENCE [LARGE SCALE GENOMIC DNA]</scope>
    <source>
        <strain evidence="3 4">THG-MD12</strain>
    </source>
</reference>
<keyword evidence="4" id="KW-1185">Reference proteome</keyword>
<feature type="domain" description="HNH nuclease" evidence="2">
    <location>
        <begin position="493"/>
        <end position="545"/>
    </location>
</feature>
<dbReference type="EMBL" id="WBJX01000005">
    <property type="protein sequence ID" value="KAB1636862.1"/>
    <property type="molecule type" value="Genomic_DNA"/>
</dbReference>
<evidence type="ECO:0000256" key="1">
    <source>
        <dbReference type="SAM" id="MobiDB-lite"/>
    </source>
</evidence>
<feature type="compositionally biased region" description="Gly residues" evidence="1">
    <location>
        <begin position="360"/>
        <end position="375"/>
    </location>
</feature>
<name>A0A7J5B1I6_9MICO</name>
<protein>
    <submittedName>
        <fullName evidence="3">DUF222 domain-containing protein</fullName>
    </submittedName>
</protein>
<organism evidence="3 4">
    <name type="scientific">Pseudoclavibacter terrae</name>
    <dbReference type="NCBI Taxonomy" id="1530195"/>
    <lineage>
        <taxon>Bacteria</taxon>
        <taxon>Bacillati</taxon>
        <taxon>Actinomycetota</taxon>
        <taxon>Actinomycetes</taxon>
        <taxon>Micrococcales</taxon>
        <taxon>Microbacteriaceae</taxon>
        <taxon>Pseudoclavibacter</taxon>
    </lineage>
</organism>
<dbReference type="Pfam" id="PF02720">
    <property type="entry name" value="DUF222"/>
    <property type="match status" value="2"/>
</dbReference>
<feature type="region of interest" description="Disordered" evidence="1">
    <location>
        <begin position="349"/>
        <end position="391"/>
    </location>
</feature>
<feature type="compositionally biased region" description="Basic residues" evidence="1">
    <location>
        <begin position="572"/>
        <end position="581"/>
    </location>
</feature>
<sequence>MEEPRSPGLRRNHSGDQGIFASATVIETSFDVFPQSLVKTWFLTRSSARLVVILGEVIVASESEQEARRQSSVETAVVDALLEARCQLAGLPGGEVVVALRELAARRRVLDAALVEVAGELLRREDESPRAESVARKSGFRNLTAMVEQVLAVRPFEASTLVRVAAATRERMSVTGETIPARYPAVSRAVGSAVMSIAQASAITKGLDHTGNRVDVDELERAEVELVASACGVNPEDEQPAVPKVLEVQAATWVSYLDPDGDEPRADKIAEERGLWISRRSDGAVAGKFVATPEQGEQLLSVFDALLSPRRKVEFPAASECGEPLAPALGADGFPSVADSGGHSFGGAINALGDSDGRGRAGVGTAGGRRGQEGNGDGDADGDAEVPSVDPRSIEQQRIDALTMVVRAYAESPDAPRTGGEAPTVIIVTTTAGIAGTAERPDEVPHLERTGEPVPSSVAAQLMCDGFIRVATRDSSTGEILDLGRKQRLFTTAQRRAIAVRDRQCRAPGCSAPVRWCEVHHATPWSEGGPTDARHGILLCSFHHHEVHRGRLALTQSSSGRWHVVPALGHHAPRRTTRRRGYTTTNTTNTTATTQAARPQINRRP</sequence>
<evidence type="ECO:0000313" key="3">
    <source>
        <dbReference type="EMBL" id="KAB1636862.1"/>
    </source>
</evidence>
<dbReference type="AlphaFoldDB" id="A0A7J5B1I6"/>
<dbReference type="OrthoDB" id="5177627at2"/>
<proteinExistence type="predicted"/>
<dbReference type="SMART" id="SM00507">
    <property type="entry name" value="HNHc"/>
    <property type="match status" value="1"/>
</dbReference>
<feature type="compositionally biased region" description="Low complexity" evidence="1">
    <location>
        <begin position="582"/>
        <end position="598"/>
    </location>
</feature>
<dbReference type="Proteomes" id="UP000490386">
    <property type="component" value="Unassembled WGS sequence"/>
</dbReference>
<evidence type="ECO:0000259" key="2">
    <source>
        <dbReference type="SMART" id="SM00507"/>
    </source>
</evidence>
<dbReference type="InterPro" id="IPR003615">
    <property type="entry name" value="HNH_nuc"/>
</dbReference>
<evidence type="ECO:0000313" key="4">
    <source>
        <dbReference type="Proteomes" id="UP000490386"/>
    </source>
</evidence>
<gene>
    <name evidence="3" type="ORF">F8O03_14980</name>
</gene>